<dbReference type="PROSITE" id="PS50835">
    <property type="entry name" value="IG_LIKE"/>
    <property type="match status" value="2"/>
</dbReference>
<evidence type="ECO:0000313" key="12">
    <source>
        <dbReference type="Proteomes" id="UP000694890"/>
    </source>
</evidence>
<dbReference type="PANTHER" id="PTHR19433">
    <property type="entry name" value="T-CELL RECEPTOR ALPHA CHAIN V REGION-RELATED"/>
    <property type="match status" value="1"/>
</dbReference>
<evidence type="ECO:0000256" key="4">
    <source>
        <dbReference type="ARBA" id="ARBA00022859"/>
    </source>
</evidence>
<dbReference type="InterPro" id="IPR013106">
    <property type="entry name" value="Ig_V-set"/>
</dbReference>
<dbReference type="SUPFAM" id="SSF48726">
    <property type="entry name" value="Immunoglobulin"/>
    <property type="match status" value="2"/>
</dbReference>
<dbReference type="PANTHER" id="PTHR19433:SF111">
    <property type="entry name" value="T CELL RECEPTOR ALPHA VARIABLE 4"/>
    <property type="match status" value="1"/>
</dbReference>
<dbReference type="InterPro" id="IPR013783">
    <property type="entry name" value="Ig-like_fold"/>
</dbReference>
<dbReference type="GeneID" id="108895065"/>
<evidence type="ECO:0000256" key="2">
    <source>
        <dbReference type="ARBA" id="ARBA00022475"/>
    </source>
</evidence>
<feature type="region of interest" description="Disordered" evidence="8">
    <location>
        <begin position="321"/>
        <end position="348"/>
    </location>
</feature>
<dbReference type="GO" id="GO:0005886">
    <property type="term" value="C:plasma membrane"/>
    <property type="evidence" value="ECO:0007669"/>
    <property type="project" value="UniProtKB-SubCell"/>
</dbReference>
<dbReference type="Proteomes" id="UP000694890">
    <property type="component" value="Linkage group LG8"/>
</dbReference>
<dbReference type="GO" id="GO:0009617">
    <property type="term" value="P:response to bacterium"/>
    <property type="evidence" value="ECO:0007669"/>
    <property type="project" value="TreeGrafter"/>
</dbReference>
<evidence type="ECO:0000256" key="10">
    <source>
        <dbReference type="SAM" id="SignalP"/>
    </source>
</evidence>
<keyword evidence="9" id="KW-1133">Transmembrane helix</keyword>
<dbReference type="SMART" id="SM00409">
    <property type="entry name" value="IG"/>
    <property type="match status" value="2"/>
</dbReference>
<dbReference type="CDD" id="cd00099">
    <property type="entry name" value="IgV"/>
    <property type="match status" value="2"/>
</dbReference>
<reference evidence="13" key="1">
    <citation type="submission" date="2025-08" db="UniProtKB">
        <authorList>
            <consortium name="RefSeq"/>
        </authorList>
    </citation>
    <scope>IDENTIFICATION</scope>
    <source>
        <tissue evidence="13">Brain</tissue>
    </source>
</reference>
<keyword evidence="6" id="KW-1015">Disulfide bond</keyword>
<dbReference type="KEGG" id="lcf:108895065"/>
<sequence length="348" mass="38589">MLIIFHLLLLFRAGQCNNDLIFETKIVDVGDDVKLTCPRQTSDHSINLFWIRLVSGDLPEFLGGTFSFDYDGVNKTPRITAKQEPGTFILLISKTELSDTGVYYCIKAKQLGVTFLKGAFLRIKGPEPDITAIVQVPPSDPVHPGDSVTLQCSVLSDSEKKMCPGDHSVYWFRAGSDESHPSLIYTHRNSSDHCEENREAHSLQKCVYNFPKTVSSSDSGTYYCAVATCGEIIFGNGTKLDIEALNMWDLQKNNTVLFLLCAALTISLIVIAFLIYTIKMKSFDCYKAAGSLQTDATTASGNQQRQQRDEDSLVYSAPAFTKKKAGKAERRNTKTTEGETVYTDVRGL</sequence>
<evidence type="ECO:0000256" key="3">
    <source>
        <dbReference type="ARBA" id="ARBA00022729"/>
    </source>
</evidence>
<dbReference type="RefSeq" id="XP_018549245.1">
    <property type="nucleotide sequence ID" value="XM_018693729.2"/>
</dbReference>
<keyword evidence="3 10" id="KW-0732">Signal</keyword>
<evidence type="ECO:0000256" key="6">
    <source>
        <dbReference type="ARBA" id="ARBA00023157"/>
    </source>
</evidence>
<feature type="compositionally biased region" description="Basic and acidic residues" evidence="8">
    <location>
        <begin position="326"/>
        <end position="337"/>
    </location>
</feature>
<proteinExistence type="predicted"/>
<feature type="domain" description="Ig-like" evidence="11">
    <location>
        <begin position="128"/>
        <end position="226"/>
    </location>
</feature>
<keyword evidence="7" id="KW-0325">Glycoprotein</keyword>
<dbReference type="GO" id="GO:0002376">
    <property type="term" value="P:immune system process"/>
    <property type="evidence" value="ECO:0007669"/>
    <property type="project" value="UniProtKB-KW"/>
</dbReference>
<dbReference type="InterPro" id="IPR007110">
    <property type="entry name" value="Ig-like_dom"/>
</dbReference>
<organism evidence="12 13">
    <name type="scientific">Lates calcarifer</name>
    <name type="common">Barramundi</name>
    <name type="synonym">Holocentrus calcarifer</name>
    <dbReference type="NCBI Taxonomy" id="8187"/>
    <lineage>
        <taxon>Eukaryota</taxon>
        <taxon>Metazoa</taxon>
        <taxon>Chordata</taxon>
        <taxon>Craniata</taxon>
        <taxon>Vertebrata</taxon>
        <taxon>Euteleostomi</taxon>
        <taxon>Actinopterygii</taxon>
        <taxon>Neopterygii</taxon>
        <taxon>Teleostei</taxon>
        <taxon>Neoteleostei</taxon>
        <taxon>Acanthomorphata</taxon>
        <taxon>Carangaria</taxon>
        <taxon>Carangaria incertae sedis</taxon>
        <taxon>Centropomidae</taxon>
        <taxon>Lates</taxon>
    </lineage>
</organism>
<feature type="transmembrane region" description="Helical" evidence="9">
    <location>
        <begin position="256"/>
        <end position="278"/>
    </location>
</feature>
<accession>A0AAJ7Q846</accession>
<comment type="subcellular location">
    <subcellularLocation>
        <location evidence="1">Cell membrane</location>
    </subcellularLocation>
</comment>
<keyword evidence="9" id="KW-0812">Transmembrane</keyword>
<evidence type="ECO:0000256" key="5">
    <source>
        <dbReference type="ARBA" id="ARBA00023136"/>
    </source>
</evidence>
<evidence type="ECO:0000256" key="7">
    <source>
        <dbReference type="ARBA" id="ARBA00023180"/>
    </source>
</evidence>
<keyword evidence="5 9" id="KW-0472">Membrane</keyword>
<feature type="signal peptide" evidence="10">
    <location>
        <begin position="1"/>
        <end position="16"/>
    </location>
</feature>
<dbReference type="Pfam" id="PF07686">
    <property type="entry name" value="V-set"/>
    <property type="match status" value="2"/>
</dbReference>
<dbReference type="SMART" id="SM00406">
    <property type="entry name" value="IGv"/>
    <property type="match status" value="2"/>
</dbReference>
<evidence type="ECO:0000256" key="1">
    <source>
        <dbReference type="ARBA" id="ARBA00004236"/>
    </source>
</evidence>
<dbReference type="InterPro" id="IPR003599">
    <property type="entry name" value="Ig_sub"/>
</dbReference>
<dbReference type="Gene3D" id="2.60.40.10">
    <property type="entry name" value="Immunoglobulins"/>
    <property type="match status" value="2"/>
</dbReference>
<protein>
    <submittedName>
        <fullName evidence="13">Uncharacterized protein LOC108895065</fullName>
    </submittedName>
</protein>
<dbReference type="InterPro" id="IPR036179">
    <property type="entry name" value="Ig-like_dom_sf"/>
</dbReference>
<feature type="chain" id="PRO_5042469149" evidence="10">
    <location>
        <begin position="17"/>
        <end position="348"/>
    </location>
</feature>
<keyword evidence="4" id="KW-0391">Immunity</keyword>
<name>A0AAJ7Q846_LATCA</name>
<feature type="domain" description="Ig-like" evidence="11">
    <location>
        <begin position="30"/>
        <end position="105"/>
    </location>
</feature>
<evidence type="ECO:0000256" key="9">
    <source>
        <dbReference type="SAM" id="Phobius"/>
    </source>
</evidence>
<gene>
    <name evidence="13" type="primary">LOC108895065</name>
</gene>
<evidence type="ECO:0000256" key="8">
    <source>
        <dbReference type="SAM" id="MobiDB-lite"/>
    </source>
</evidence>
<keyword evidence="2" id="KW-1003">Cell membrane</keyword>
<dbReference type="InterPro" id="IPR052051">
    <property type="entry name" value="TCR_complex_component"/>
</dbReference>
<dbReference type="AlphaFoldDB" id="A0AAJ7Q846"/>
<evidence type="ECO:0000259" key="11">
    <source>
        <dbReference type="PROSITE" id="PS50835"/>
    </source>
</evidence>
<evidence type="ECO:0000313" key="13">
    <source>
        <dbReference type="RefSeq" id="XP_018549245.1"/>
    </source>
</evidence>